<feature type="compositionally biased region" description="Pro residues" evidence="1">
    <location>
        <begin position="69"/>
        <end position="85"/>
    </location>
</feature>
<feature type="region of interest" description="Disordered" evidence="1">
    <location>
        <begin position="58"/>
        <end position="85"/>
    </location>
</feature>
<sequence>MPDYDPKTDIHVTAGPTTGGGGLYFIVGALAVAVLIGGYFMLGAPGLHSNVARAPDSNVNVTVEQPRAPAQPAPANPAPAPQRQQ</sequence>
<gene>
    <name evidence="3" type="ORF">RSO01_01860</name>
</gene>
<keyword evidence="2" id="KW-0472">Membrane</keyword>
<accession>A0A512N208</accession>
<comment type="caution">
    <text evidence="3">The sequence shown here is derived from an EMBL/GenBank/DDBJ whole genome shotgun (WGS) entry which is preliminary data.</text>
</comment>
<evidence type="ECO:0000256" key="1">
    <source>
        <dbReference type="SAM" id="MobiDB-lite"/>
    </source>
</evidence>
<evidence type="ECO:0000313" key="4">
    <source>
        <dbReference type="Proteomes" id="UP000321058"/>
    </source>
</evidence>
<dbReference type="Proteomes" id="UP000321058">
    <property type="component" value="Unassembled WGS sequence"/>
</dbReference>
<keyword evidence="4" id="KW-1185">Reference proteome</keyword>
<name>A0A512N208_9HYPH</name>
<feature type="transmembrane region" description="Helical" evidence="2">
    <location>
        <begin position="22"/>
        <end position="42"/>
    </location>
</feature>
<keyword evidence="2" id="KW-1133">Transmembrane helix</keyword>
<protein>
    <submittedName>
        <fullName evidence="3">Uncharacterized protein</fullName>
    </submittedName>
</protein>
<dbReference type="EMBL" id="BKAJ01000004">
    <property type="protein sequence ID" value="GEP53020.1"/>
    <property type="molecule type" value="Genomic_DNA"/>
</dbReference>
<reference evidence="3 4" key="1">
    <citation type="submission" date="2019-07" db="EMBL/GenBank/DDBJ databases">
        <title>Whole genome shotgun sequence of Reyranella soli NBRC 108950.</title>
        <authorList>
            <person name="Hosoyama A."/>
            <person name="Uohara A."/>
            <person name="Ohji S."/>
            <person name="Ichikawa N."/>
        </authorList>
    </citation>
    <scope>NUCLEOTIDE SEQUENCE [LARGE SCALE GENOMIC DNA]</scope>
    <source>
        <strain evidence="3 4">NBRC 108950</strain>
    </source>
</reference>
<evidence type="ECO:0000256" key="2">
    <source>
        <dbReference type="SAM" id="Phobius"/>
    </source>
</evidence>
<proteinExistence type="predicted"/>
<keyword evidence="2" id="KW-0812">Transmembrane</keyword>
<evidence type="ECO:0000313" key="3">
    <source>
        <dbReference type="EMBL" id="GEP53020.1"/>
    </source>
</evidence>
<dbReference type="AlphaFoldDB" id="A0A512N208"/>
<organism evidence="3 4">
    <name type="scientific">Reyranella soli</name>
    <dbReference type="NCBI Taxonomy" id="1230389"/>
    <lineage>
        <taxon>Bacteria</taxon>
        <taxon>Pseudomonadati</taxon>
        <taxon>Pseudomonadota</taxon>
        <taxon>Alphaproteobacteria</taxon>
        <taxon>Hyphomicrobiales</taxon>
        <taxon>Reyranellaceae</taxon>
        <taxon>Reyranella</taxon>
    </lineage>
</organism>
<dbReference type="RefSeq" id="WP_147145235.1">
    <property type="nucleotide sequence ID" value="NZ_BKAJ01000004.1"/>
</dbReference>